<protein>
    <submittedName>
        <fullName evidence="3">IS21 family transposase</fullName>
    </submittedName>
</protein>
<dbReference type="AlphaFoldDB" id="A0AA97ALL9"/>
<feature type="region of interest" description="Disordered" evidence="1">
    <location>
        <begin position="496"/>
        <end position="543"/>
    </location>
</feature>
<sequence length="586" mass="66285">MLQPYQVQVYMRAREQGCTQPQSAVIAGFSERSGRRIESGERSPNLGEERTWRTRPDPLAQVWESELEPMLKAEPRLEAMTLYEYLVEKYPGQYEQTLRTVQRRVQAWKALYGDPKEVMFEIRHVPGEMGLSDFTELKDVTITIGGQAFEHILYHYRLAYSGWQYVQVIQGGESFIGLSEGLQNALFACGGVPQIHRTDSLSAAYRNMAGKRYKPLTQLYDQLCEHYRMRPTRNNTGIAHENGSIESPHGHFKRRLTQHLYLRGSFDFESVAAYQRFIEQVVTTLNGKCATKYEEEKAHLQPLPRYRVADYEELLVRVSRYSTIEVRCVLYTVPSRLIGQQLTIRLYHDRLVGYLGKQQVLELARVRGASSGTQRRARCINYRHIIAGLRRKPRAFLYCTWQSEILPTEQWRTLWTQIGDTWEPDSAAKLIVEALYIAATQDKETAVADYLQVQLEAGSLTLAGLQQQFGTPPAGTLPASTVQQHPLASYDQLLSNNASSSSLPTSQSNGREQPLPQSQPAPQATASLSHAQPVAEHRTEGDSGGVELRSIFACTLSIGVRPPLPSADATCPTRVPTTARKKFYQL</sequence>
<feature type="compositionally biased region" description="Low complexity" evidence="1">
    <location>
        <begin position="496"/>
        <end position="529"/>
    </location>
</feature>
<evidence type="ECO:0000256" key="1">
    <source>
        <dbReference type="SAM" id="MobiDB-lite"/>
    </source>
</evidence>
<dbReference type="PANTHER" id="PTHR35004">
    <property type="entry name" value="TRANSPOSASE RV3428C-RELATED"/>
    <property type="match status" value="1"/>
</dbReference>
<dbReference type="GO" id="GO:0015074">
    <property type="term" value="P:DNA integration"/>
    <property type="evidence" value="ECO:0007669"/>
    <property type="project" value="InterPro"/>
</dbReference>
<dbReference type="PANTHER" id="PTHR35004:SF7">
    <property type="entry name" value="INTEGRASE PROTEIN"/>
    <property type="match status" value="1"/>
</dbReference>
<reference evidence="3" key="1">
    <citation type="submission" date="2020-05" db="EMBL/GenBank/DDBJ databases">
        <authorList>
            <person name="Zhu T."/>
            <person name="Keshari N."/>
            <person name="Lu X."/>
        </authorList>
    </citation>
    <scope>NUCLEOTIDE SEQUENCE</scope>
    <source>
        <strain evidence="3">NK1-12</strain>
    </source>
</reference>
<name>A0AA97ALL9_9CYAN</name>
<feature type="domain" description="Integrase catalytic" evidence="2">
    <location>
        <begin position="122"/>
        <end position="310"/>
    </location>
</feature>
<dbReference type="InterPro" id="IPR001584">
    <property type="entry name" value="Integrase_cat-core"/>
</dbReference>
<dbReference type="Pfam" id="PF22483">
    <property type="entry name" value="Mu-transpos_C_2"/>
    <property type="match status" value="1"/>
</dbReference>
<gene>
    <name evidence="3" type="ORF">HJG54_19405</name>
</gene>
<proteinExistence type="predicted"/>
<dbReference type="NCBIfam" id="NF033546">
    <property type="entry name" value="transpos_IS21"/>
    <property type="match status" value="1"/>
</dbReference>
<dbReference type="PROSITE" id="PS50994">
    <property type="entry name" value="INTEGRASE"/>
    <property type="match status" value="1"/>
</dbReference>
<evidence type="ECO:0000313" key="3">
    <source>
        <dbReference type="EMBL" id="WNZ24797.1"/>
    </source>
</evidence>
<dbReference type="SUPFAM" id="SSF53098">
    <property type="entry name" value="Ribonuclease H-like"/>
    <property type="match status" value="1"/>
</dbReference>
<dbReference type="EMBL" id="CP053586">
    <property type="protein sequence ID" value="WNZ24797.1"/>
    <property type="molecule type" value="Genomic_DNA"/>
</dbReference>
<organism evidence="3">
    <name type="scientific">Leptolyngbya sp. NK1-12</name>
    <dbReference type="NCBI Taxonomy" id="2547451"/>
    <lineage>
        <taxon>Bacteria</taxon>
        <taxon>Bacillati</taxon>
        <taxon>Cyanobacteriota</taxon>
        <taxon>Cyanophyceae</taxon>
        <taxon>Leptolyngbyales</taxon>
        <taxon>Leptolyngbyaceae</taxon>
        <taxon>Leptolyngbya group</taxon>
        <taxon>Leptolyngbya</taxon>
    </lineage>
</organism>
<accession>A0AA97ALL9</accession>
<evidence type="ECO:0000259" key="2">
    <source>
        <dbReference type="PROSITE" id="PS50994"/>
    </source>
</evidence>
<dbReference type="InterPro" id="IPR012337">
    <property type="entry name" value="RNaseH-like_sf"/>
</dbReference>
<dbReference type="InterPro" id="IPR054353">
    <property type="entry name" value="IstA-like_C"/>
</dbReference>